<proteinExistence type="predicted"/>
<comment type="caution">
    <text evidence="1">The sequence shown here is derived from an EMBL/GenBank/DDBJ whole genome shotgun (WGS) entry which is preliminary data.</text>
</comment>
<reference evidence="1" key="1">
    <citation type="submission" date="2018-05" db="EMBL/GenBank/DDBJ databases">
        <title>Draft genome of Mucuna pruriens seed.</title>
        <authorList>
            <person name="Nnadi N.E."/>
            <person name="Vos R."/>
            <person name="Hasami M.H."/>
            <person name="Devisetty U.K."/>
            <person name="Aguiy J.C."/>
        </authorList>
    </citation>
    <scope>NUCLEOTIDE SEQUENCE [LARGE SCALE GENOMIC DNA]</scope>
    <source>
        <strain evidence="1">JCA_2017</strain>
    </source>
</reference>
<gene>
    <name evidence="1" type="ORF">CR513_26447</name>
</gene>
<feature type="non-terminal residue" evidence="1">
    <location>
        <position position="1"/>
    </location>
</feature>
<organism evidence="1 2">
    <name type="scientific">Mucuna pruriens</name>
    <name type="common">Velvet bean</name>
    <name type="synonym">Dolichos pruriens</name>
    <dbReference type="NCBI Taxonomy" id="157652"/>
    <lineage>
        <taxon>Eukaryota</taxon>
        <taxon>Viridiplantae</taxon>
        <taxon>Streptophyta</taxon>
        <taxon>Embryophyta</taxon>
        <taxon>Tracheophyta</taxon>
        <taxon>Spermatophyta</taxon>
        <taxon>Magnoliopsida</taxon>
        <taxon>eudicotyledons</taxon>
        <taxon>Gunneridae</taxon>
        <taxon>Pentapetalae</taxon>
        <taxon>rosids</taxon>
        <taxon>fabids</taxon>
        <taxon>Fabales</taxon>
        <taxon>Fabaceae</taxon>
        <taxon>Papilionoideae</taxon>
        <taxon>50 kb inversion clade</taxon>
        <taxon>NPAAA clade</taxon>
        <taxon>indigoferoid/millettioid clade</taxon>
        <taxon>Phaseoleae</taxon>
        <taxon>Mucuna</taxon>
    </lineage>
</organism>
<accession>A0A371GLV9</accession>
<evidence type="ECO:0000313" key="1">
    <source>
        <dbReference type="EMBL" id="RDX91552.1"/>
    </source>
</evidence>
<name>A0A371GLV9_MUCPR</name>
<dbReference type="EMBL" id="QJKJ01005087">
    <property type="protein sequence ID" value="RDX91552.1"/>
    <property type="molecule type" value="Genomic_DNA"/>
</dbReference>
<evidence type="ECO:0000313" key="2">
    <source>
        <dbReference type="Proteomes" id="UP000257109"/>
    </source>
</evidence>
<keyword evidence="2" id="KW-1185">Reference proteome</keyword>
<sequence length="90" mass="9736">MDTCFLKQGFSSGCQSKGGKANINLASNYEKQYQQILQLLQQSQLQATPSSNSIISQPTTINSTFASSIGKVSAFWVINTKATNHTTCSI</sequence>
<protein>
    <submittedName>
        <fullName evidence="1">Uncharacterized protein</fullName>
    </submittedName>
</protein>
<dbReference type="Proteomes" id="UP000257109">
    <property type="component" value="Unassembled WGS sequence"/>
</dbReference>
<dbReference type="AlphaFoldDB" id="A0A371GLV9"/>